<sequence>MAIGIDFITGIISAIAYDGIKRPIKALTDAHSRRKAFASHKDKSDTSANKILLQKAQDDLVKYIAHSNGHYTQETATFLHELGKTSIPDNIKILVASGRSPEPVYSDFHRVYELFSNLPFESKSFFDLMCTAINLRFRESVDSQVILEAINGQSLEIISRLDAIGSTSERHKSYNYTYEEFSDDRLKVAKYIELTNKHLTVETNSGAKKFPLSRMVVPARLTEISDPSDIPLPHRENSRQQVTGTNVISFRRSFYNAVILGDPGGGKTTLTQHICHALSQQIVLEAANPLDGHFDIRDLKLPLRIVLRRFEARVKSDPKYNLLDYLKDDLRSQFFNSDERALCFVNQLLKTGQAVIIFDGLDEILDISMRREIVTMVENFTHQSPACPCLVTSRIVGYADAPMASEFKMFTLVFHT</sequence>
<feature type="domain" description="NACHT" evidence="2">
    <location>
        <begin position="255"/>
        <end position="364"/>
    </location>
</feature>
<dbReference type="AlphaFoldDB" id="A0A4Z1BRM4"/>
<dbReference type="RefSeq" id="WP_135818807.1">
    <property type="nucleotide sequence ID" value="NZ_SRPG01000254.1"/>
</dbReference>
<keyword evidence="4" id="KW-1185">Reference proteome</keyword>
<evidence type="ECO:0000259" key="2">
    <source>
        <dbReference type="PROSITE" id="PS50837"/>
    </source>
</evidence>
<evidence type="ECO:0000256" key="1">
    <source>
        <dbReference type="ARBA" id="ARBA00022737"/>
    </source>
</evidence>
<evidence type="ECO:0000313" key="4">
    <source>
        <dbReference type="Proteomes" id="UP000297972"/>
    </source>
</evidence>
<dbReference type="InterPro" id="IPR056884">
    <property type="entry name" value="NPHP3-like_N"/>
</dbReference>
<comment type="caution">
    <text evidence="3">The sequence shown here is derived from an EMBL/GenBank/DDBJ whole genome shotgun (WGS) entry which is preliminary data.</text>
</comment>
<dbReference type="EMBL" id="SRPG01000254">
    <property type="protein sequence ID" value="TGN49408.1"/>
    <property type="molecule type" value="Genomic_DNA"/>
</dbReference>
<reference evidence="3 4" key="1">
    <citation type="submission" date="2019-03" db="EMBL/GenBank/DDBJ databases">
        <authorList>
            <person name="Li J."/>
        </authorList>
    </citation>
    <scope>NUCLEOTIDE SEQUENCE [LARGE SCALE GENOMIC DNA]</scope>
    <source>
        <strain evidence="3 4">3058</strain>
    </source>
</reference>
<proteinExistence type="predicted"/>
<dbReference type="InterPro" id="IPR027417">
    <property type="entry name" value="P-loop_NTPase"/>
</dbReference>
<dbReference type="OrthoDB" id="135105at2"/>
<dbReference type="Gene3D" id="3.40.50.300">
    <property type="entry name" value="P-loop containing nucleotide triphosphate hydrolases"/>
    <property type="match status" value="1"/>
</dbReference>
<dbReference type="SUPFAM" id="SSF52540">
    <property type="entry name" value="P-loop containing nucleoside triphosphate hydrolases"/>
    <property type="match status" value="1"/>
</dbReference>
<dbReference type="Pfam" id="PF24883">
    <property type="entry name" value="NPHP3_N"/>
    <property type="match status" value="1"/>
</dbReference>
<gene>
    <name evidence="3" type="ORF">E4L95_18275</name>
</gene>
<protein>
    <submittedName>
        <fullName evidence="3">NACHT domain-containing protein</fullName>
    </submittedName>
</protein>
<dbReference type="PROSITE" id="PS50837">
    <property type="entry name" value="NACHT"/>
    <property type="match status" value="1"/>
</dbReference>
<accession>A0A4Z1BRM4</accession>
<organism evidence="3 4">
    <name type="scientific">Paracoccus liaowanqingii</name>
    <dbReference type="NCBI Taxonomy" id="2560053"/>
    <lineage>
        <taxon>Bacteria</taxon>
        <taxon>Pseudomonadati</taxon>
        <taxon>Pseudomonadota</taxon>
        <taxon>Alphaproteobacteria</taxon>
        <taxon>Rhodobacterales</taxon>
        <taxon>Paracoccaceae</taxon>
        <taxon>Paracoccus</taxon>
    </lineage>
</organism>
<keyword evidence="1" id="KW-0677">Repeat</keyword>
<name>A0A4Z1BRM4_9RHOB</name>
<dbReference type="InterPro" id="IPR007111">
    <property type="entry name" value="NACHT_NTPase"/>
</dbReference>
<dbReference type="Proteomes" id="UP000297972">
    <property type="component" value="Unassembled WGS sequence"/>
</dbReference>
<evidence type="ECO:0000313" key="3">
    <source>
        <dbReference type="EMBL" id="TGN49408.1"/>
    </source>
</evidence>